<dbReference type="InterPro" id="IPR023214">
    <property type="entry name" value="HAD_sf"/>
</dbReference>
<reference evidence="3" key="1">
    <citation type="submission" date="2020-11" db="EMBL/GenBank/DDBJ databases">
        <authorList>
            <consortium name="DOE Joint Genome Institute"/>
            <person name="Ahrendt S."/>
            <person name="Riley R."/>
            <person name="Andreopoulos W."/>
            <person name="LaButti K."/>
            <person name="Pangilinan J."/>
            <person name="Ruiz-duenas F.J."/>
            <person name="Barrasa J.M."/>
            <person name="Sanchez-Garcia M."/>
            <person name="Camarero S."/>
            <person name="Miyauchi S."/>
            <person name="Serrano A."/>
            <person name="Linde D."/>
            <person name="Babiker R."/>
            <person name="Drula E."/>
            <person name="Ayuso-Fernandez I."/>
            <person name="Pacheco R."/>
            <person name="Padilla G."/>
            <person name="Ferreira P."/>
            <person name="Barriuso J."/>
            <person name="Kellner H."/>
            <person name="Castanera R."/>
            <person name="Alfaro M."/>
            <person name="Ramirez L."/>
            <person name="Pisabarro A.G."/>
            <person name="Kuo A."/>
            <person name="Tritt A."/>
            <person name="Lipzen A."/>
            <person name="He G."/>
            <person name="Yan M."/>
            <person name="Ng V."/>
            <person name="Cullen D."/>
            <person name="Martin F."/>
            <person name="Rosso M.-N."/>
            <person name="Henrissat B."/>
            <person name="Hibbett D."/>
            <person name="Martinez A.T."/>
            <person name="Grigoriev I.V."/>
        </authorList>
    </citation>
    <scope>NUCLEOTIDE SEQUENCE</scope>
    <source>
        <strain evidence="3">AH 44721</strain>
    </source>
</reference>
<protein>
    <submittedName>
        <fullName evidence="3">Haloacid dehalogenase</fullName>
    </submittedName>
</protein>
<comment type="caution">
    <text evidence="3">The sequence shown here is derived from an EMBL/GenBank/DDBJ whole genome shotgun (WGS) entry which is preliminary data.</text>
</comment>
<dbReference type="EMBL" id="JADNYJ010000031">
    <property type="protein sequence ID" value="KAF8903305.1"/>
    <property type="molecule type" value="Genomic_DNA"/>
</dbReference>
<organism evidence="3 4">
    <name type="scientific">Gymnopilus junonius</name>
    <name type="common">Spectacular rustgill mushroom</name>
    <name type="synonym">Gymnopilus spectabilis subsp. junonius</name>
    <dbReference type="NCBI Taxonomy" id="109634"/>
    <lineage>
        <taxon>Eukaryota</taxon>
        <taxon>Fungi</taxon>
        <taxon>Dikarya</taxon>
        <taxon>Basidiomycota</taxon>
        <taxon>Agaricomycotina</taxon>
        <taxon>Agaricomycetes</taxon>
        <taxon>Agaricomycetidae</taxon>
        <taxon>Agaricales</taxon>
        <taxon>Agaricineae</taxon>
        <taxon>Hymenogastraceae</taxon>
        <taxon>Gymnopilus</taxon>
    </lineage>
</organism>
<proteinExistence type="predicted"/>
<sequence>MSTITNKKLTDHKVLIFDVYGTLADWETGIYNALQPLLERYPATRAWSRHDALKAFMSVESDLQGQYPGMLYSDLLANVHEVLEERLKALSDGATETARTALTEASVTSTTGAGPSDPNSASKSVDEHKAFGASIRSWPIFPDTCDALKRLSKHFKLVVLSNVDRESFRYTHALLSEGPTWDTVSSNISLYTYPDPNPNKFWHPQATPGSKSPFTLIVTAQDVGCYKPELGGFLAVYDYANTHQALFGDLELKDGEVVKDKVLSVAQSIPHDHVATKRLDMRSVWIDRQSAVTCNVDPDGLDATKWTWRYATLADMADAVEKELAAS</sequence>
<dbReference type="Gene3D" id="1.10.150.750">
    <property type="match status" value="1"/>
</dbReference>
<dbReference type="GO" id="GO:0016787">
    <property type="term" value="F:hydrolase activity"/>
    <property type="evidence" value="ECO:0007669"/>
    <property type="project" value="UniProtKB-KW"/>
</dbReference>
<accession>A0A9P5NQV6</accession>
<name>A0A9P5NQV6_GYMJU</name>
<dbReference type="Proteomes" id="UP000724874">
    <property type="component" value="Unassembled WGS sequence"/>
</dbReference>
<dbReference type="PANTHER" id="PTHR43316:SF9">
    <property type="entry name" value="ACID DEHALOGENASE, PUTATIVE (AFU_ORTHOLOGUE AFUA_6G14460)-RELATED"/>
    <property type="match status" value="1"/>
</dbReference>
<evidence type="ECO:0000313" key="4">
    <source>
        <dbReference type="Proteomes" id="UP000724874"/>
    </source>
</evidence>
<gene>
    <name evidence="3" type="ORF">CPB84DRAFT_1845849</name>
</gene>
<keyword evidence="1" id="KW-0378">Hydrolase</keyword>
<feature type="compositionally biased region" description="Polar residues" evidence="2">
    <location>
        <begin position="106"/>
        <end position="123"/>
    </location>
</feature>
<evidence type="ECO:0000313" key="3">
    <source>
        <dbReference type="EMBL" id="KAF8903305.1"/>
    </source>
</evidence>
<dbReference type="Pfam" id="PF00702">
    <property type="entry name" value="Hydrolase"/>
    <property type="match status" value="1"/>
</dbReference>
<evidence type="ECO:0000256" key="2">
    <source>
        <dbReference type="SAM" id="MobiDB-lite"/>
    </source>
</evidence>
<dbReference type="InterPro" id="IPR051540">
    <property type="entry name" value="S-2-haloacid_dehalogenase"/>
</dbReference>
<dbReference type="SUPFAM" id="SSF56784">
    <property type="entry name" value="HAD-like"/>
    <property type="match status" value="1"/>
</dbReference>
<dbReference type="PANTHER" id="PTHR43316">
    <property type="entry name" value="HYDROLASE, HALOACID DELAHOGENASE-RELATED"/>
    <property type="match status" value="1"/>
</dbReference>
<dbReference type="OrthoDB" id="20198at2759"/>
<keyword evidence="4" id="KW-1185">Reference proteome</keyword>
<dbReference type="AlphaFoldDB" id="A0A9P5NQV6"/>
<dbReference type="Gene3D" id="3.40.50.1000">
    <property type="entry name" value="HAD superfamily/HAD-like"/>
    <property type="match status" value="1"/>
</dbReference>
<evidence type="ECO:0000256" key="1">
    <source>
        <dbReference type="ARBA" id="ARBA00022801"/>
    </source>
</evidence>
<dbReference type="InterPro" id="IPR036412">
    <property type="entry name" value="HAD-like_sf"/>
</dbReference>
<feature type="region of interest" description="Disordered" evidence="2">
    <location>
        <begin position="102"/>
        <end position="125"/>
    </location>
</feature>